<dbReference type="GO" id="GO:0045333">
    <property type="term" value="P:cellular respiration"/>
    <property type="evidence" value="ECO:0007669"/>
    <property type="project" value="UniProtKB-ARBA"/>
</dbReference>
<dbReference type="InterPro" id="IPR051457">
    <property type="entry name" value="2-oxoacid:Fd_oxidoreductase"/>
</dbReference>
<dbReference type="PANTHER" id="PTHR48084">
    <property type="entry name" value="2-OXOGLUTARATE OXIDOREDUCTASE SUBUNIT KORB-RELATED"/>
    <property type="match status" value="1"/>
</dbReference>
<evidence type="ECO:0000256" key="1">
    <source>
        <dbReference type="ARBA" id="ARBA00023002"/>
    </source>
</evidence>
<evidence type="ECO:0000256" key="2">
    <source>
        <dbReference type="ARBA" id="ARBA00023052"/>
    </source>
</evidence>
<keyword evidence="2" id="KW-0786">Thiamine pyrophosphate</keyword>
<dbReference type="Proteomes" id="UP000034108">
    <property type="component" value="Unassembled WGS sequence"/>
</dbReference>
<dbReference type="Gene3D" id="3.40.50.970">
    <property type="match status" value="1"/>
</dbReference>
<feature type="domain" description="Thiamine pyrophosphate enzyme TPP-binding" evidence="3">
    <location>
        <begin position="54"/>
        <end position="192"/>
    </location>
</feature>
<protein>
    <submittedName>
        <fullName evidence="4">Thiamine pyrophosphate protein domain protein TPP-binding protein</fullName>
    </submittedName>
</protein>
<keyword evidence="1" id="KW-0560">Oxidoreductase</keyword>
<sequence length="224" mass="24337">MPEYIPAKFCAGCGYPIILMTLGRILEQKQLSKKAVMGLDIGCSLLAINALPINIFHTHHGRVTPTMLGFKRARPDSLCFGLTGDGGAYAIGWQSLFHSALRDEPITVIVVNNTVYAMTGGQTAPTTLPGQKTDTNPNGYDGATFFGPESLRHITHKDAYLARTAANNPKDIATYIEKAIATQSAGHFSLVEILSFCPTNWKTVGKATMDYVENLKKVYKVGEI</sequence>
<dbReference type="Pfam" id="PF02775">
    <property type="entry name" value="TPP_enzyme_C"/>
    <property type="match status" value="1"/>
</dbReference>
<proteinExistence type="predicted"/>
<organism evidence="4 5">
    <name type="scientific">Candidatus Magasanikbacteria bacterium GW2011_GWC2_41_17</name>
    <dbReference type="NCBI Taxonomy" id="1619048"/>
    <lineage>
        <taxon>Bacteria</taxon>
        <taxon>Candidatus Magasanikiibacteriota</taxon>
    </lineage>
</organism>
<dbReference type="PROSITE" id="PS00187">
    <property type="entry name" value="TPP_ENZYMES"/>
    <property type="match status" value="1"/>
</dbReference>
<dbReference type="InterPro" id="IPR000399">
    <property type="entry name" value="TPP-bd_CS"/>
</dbReference>
<accession>A0A0G0XQK0</accession>
<dbReference type="InterPro" id="IPR029061">
    <property type="entry name" value="THDP-binding"/>
</dbReference>
<dbReference type="EMBL" id="LCAV01000010">
    <property type="protein sequence ID" value="KKR99140.1"/>
    <property type="molecule type" value="Genomic_DNA"/>
</dbReference>
<dbReference type="STRING" id="1619048.UU49_C0010G0004"/>
<dbReference type="PATRIC" id="fig|1619048.3.peg.379"/>
<evidence type="ECO:0000259" key="3">
    <source>
        <dbReference type="Pfam" id="PF02775"/>
    </source>
</evidence>
<evidence type="ECO:0000313" key="4">
    <source>
        <dbReference type="EMBL" id="KKR99140.1"/>
    </source>
</evidence>
<name>A0A0G0XQK0_9BACT</name>
<comment type="caution">
    <text evidence="4">The sequence shown here is derived from an EMBL/GenBank/DDBJ whole genome shotgun (WGS) entry which is preliminary data.</text>
</comment>
<dbReference type="SUPFAM" id="SSF52518">
    <property type="entry name" value="Thiamin diphosphate-binding fold (THDP-binding)"/>
    <property type="match status" value="1"/>
</dbReference>
<evidence type="ECO:0000313" key="5">
    <source>
        <dbReference type="Proteomes" id="UP000034108"/>
    </source>
</evidence>
<dbReference type="InterPro" id="IPR011766">
    <property type="entry name" value="TPP_enzyme_TPP-bd"/>
</dbReference>
<dbReference type="AlphaFoldDB" id="A0A0G0XQK0"/>
<dbReference type="PANTHER" id="PTHR48084:SF3">
    <property type="entry name" value="SUBUNIT OF PYRUVATE:FLAVODOXIN OXIDOREDUCTASE"/>
    <property type="match status" value="1"/>
</dbReference>
<gene>
    <name evidence="4" type="ORF">UU49_C0010G0004</name>
</gene>
<dbReference type="GO" id="GO:0016625">
    <property type="term" value="F:oxidoreductase activity, acting on the aldehyde or oxo group of donors, iron-sulfur protein as acceptor"/>
    <property type="evidence" value="ECO:0007669"/>
    <property type="project" value="UniProtKB-ARBA"/>
</dbReference>
<reference evidence="4 5" key="1">
    <citation type="journal article" date="2015" name="Nature">
        <title>rRNA introns, odd ribosomes, and small enigmatic genomes across a large radiation of phyla.</title>
        <authorList>
            <person name="Brown C.T."/>
            <person name="Hug L.A."/>
            <person name="Thomas B.C."/>
            <person name="Sharon I."/>
            <person name="Castelle C.J."/>
            <person name="Singh A."/>
            <person name="Wilkins M.J."/>
            <person name="Williams K.H."/>
            <person name="Banfield J.F."/>
        </authorList>
    </citation>
    <scope>NUCLEOTIDE SEQUENCE [LARGE SCALE GENOMIC DNA]</scope>
</reference>
<dbReference type="GO" id="GO:0000287">
    <property type="term" value="F:magnesium ion binding"/>
    <property type="evidence" value="ECO:0007669"/>
    <property type="project" value="InterPro"/>
</dbReference>
<dbReference type="GO" id="GO:0030976">
    <property type="term" value="F:thiamine pyrophosphate binding"/>
    <property type="evidence" value="ECO:0007669"/>
    <property type="project" value="InterPro"/>
</dbReference>